<evidence type="ECO:0000256" key="1">
    <source>
        <dbReference type="ARBA" id="ARBA00022729"/>
    </source>
</evidence>
<evidence type="ECO:0000256" key="2">
    <source>
        <dbReference type="SAM" id="SignalP"/>
    </source>
</evidence>
<dbReference type="InterPro" id="IPR026444">
    <property type="entry name" value="Secre_tail"/>
</dbReference>
<dbReference type="InterPro" id="IPR013517">
    <property type="entry name" value="FG-GAP"/>
</dbReference>
<dbReference type="Pfam" id="PF13517">
    <property type="entry name" value="FG-GAP_3"/>
    <property type="match status" value="3"/>
</dbReference>
<organism evidence="4 5">
    <name type="scientific">Aequorivita iocasae</name>
    <dbReference type="NCBI Taxonomy" id="2803865"/>
    <lineage>
        <taxon>Bacteria</taxon>
        <taxon>Pseudomonadati</taxon>
        <taxon>Bacteroidota</taxon>
        <taxon>Flavobacteriia</taxon>
        <taxon>Flavobacteriales</taxon>
        <taxon>Flavobacteriaceae</taxon>
        <taxon>Aequorivita</taxon>
    </lineage>
</organism>
<dbReference type="EMBL" id="CP068439">
    <property type="protein sequence ID" value="QQX75504.1"/>
    <property type="molecule type" value="Genomic_DNA"/>
</dbReference>
<feature type="chain" id="PRO_5046641034" evidence="2">
    <location>
        <begin position="20"/>
        <end position="456"/>
    </location>
</feature>
<dbReference type="Proteomes" id="UP000629420">
    <property type="component" value="Chromosome"/>
</dbReference>
<feature type="signal peptide" evidence="2">
    <location>
        <begin position="1"/>
        <end position="19"/>
    </location>
</feature>
<reference evidence="4 5" key="1">
    <citation type="submission" date="2021-01" db="EMBL/GenBank/DDBJ databases">
        <title>Aequorivita sp. strain KX20305, a bacterium isolated from the sediment collected at a cold seep field in South China Sea.</title>
        <authorList>
            <person name="Zhang H."/>
            <person name="Li C."/>
        </authorList>
    </citation>
    <scope>NUCLEOTIDE SEQUENCE [LARGE SCALE GENOMIC DNA]</scope>
    <source>
        <strain evidence="4 5">KX20305</strain>
    </source>
</reference>
<gene>
    <name evidence="4" type="ORF">JK629_09100</name>
</gene>
<evidence type="ECO:0000259" key="3">
    <source>
        <dbReference type="Pfam" id="PF18962"/>
    </source>
</evidence>
<proteinExistence type="predicted"/>
<dbReference type="NCBIfam" id="TIGR04183">
    <property type="entry name" value="Por_Secre_tail"/>
    <property type="match status" value="1"/>
</dbReference>
<evidence type="ECO:0000313" key="5">
    <source>
        <dbReference type="Proteomes" id="UP000629420"/>
    </source>
</evidence>
<dbReference type="InterPro" id="IPR028994">
    <property type="entry name" value="Integrin_alpha_N"/>
</dbReference>
<feature type="domain" description="Secretion system C-terminal sorting" evidence="3">
    <location>
        <begin position="384"/>
        <end position="448"/>
    </location>
</feature>
<dbReference type="Pfam" id="PF18962">
    <property type="entry name" value="Por_Secre_tail"/>
    <property type="match status" value="1"/>
</dbReference>
<dbReference type="Gene3D" id="2.130.10.130">
    <property type="entry name" value="Integrin alpha, N-terminal"/>
    <property type="match status" value="1"/>
</dbReference>
<sequence length="456" mass="50036">MKGVLYSLLILTLANAAQSQILQEGFHVPGTFPTAAAFGDVNGDGQIDFLQTYNAFTGQSPLNATKVWTNNGDSTFTLFGEFGTAVNEDIKLADMDNDGDLDAVTSSRIFLNDGTGTFTIGQYLGNDVWAVEVADFNEDGFMDVFCAVYNLQAEDKLYLSQGSAQSLILTQMPWTTGSYSSEATVVDINQDNHMDIIILKGNSPLQARRENEIWTGNGDGTFFKSPQMLPQVATWKVDSGDYNGDGTIDLVVVEADNLVRGYLNNGTSLFQNFTTLYSAEPASDVDLVDIDVDGDLDLVIAKFAFGTETYSSVVLFNDGNGNFTEGSEEFSISDTFDIEAFDIDNDNDKDLFTINVNDADSVFWINQTDPVLAINENEISNIALFPNPAKNFINLKFHNTAVSSVTLLSTLGNVQQHYSIDSDNFHLNIENLTPGVYYLKIALEDGKFQMNSFIKK</sequence>
<keyword evidence="5" id="KW-1185">Reference proteome</keyword>
<evidence type="ECO:0000313" key="4">
    <source>
        <dbReference type="EMBL" id="QQX75504.1"/>
    </source>
</evidence>
<dbReference type="SUPFAM" id="SSF69318">
    <property type="entry name" value="Integrin alpha N-terminal domain"/>
    <property type="match status" value="1"/>
</dbReference>
<name>A0ABX7DQT5_9FLAO</name>
<dbReference type="PANTHER" id="PTHR45460">
    <property type="entry name" value="SIMILAR TO CYSTEINE PROTEINASE"/>
    <property type="match status" value="1"/>
</dbReference>
<dbReference type="RefSeq" id="WP_202335323.1">
    <property type="nucleotide sequence ID" value="NZ_CP068439.1"/>
</dbReference>
<protein>
    <submittedName>
        <fullName evidence="4">T9SS type A sorting domain-containing protein</fullName>
    </submittedName>
</protein>
<accession>A0ABX7DQT5</accession>
<dbReference type="PANTHER" id="PTHR45460:SF2">
    <property type="entry name" value="ALPHA 1,3 GLUCANASE, GH71 FAMILY (EUROFUNG)"/>
    <property type="match status" value="1"/>
</dbReference>
<keyword evidence="1 2" id="KW-0732">Signal</keyword>